<dbReference type="EMBL" id="KN837389">
    <property type="protein sequence ID" value="KIJ25986.1"/>
    <property type="molecule type" value="Genomic_DNA"/>
</dbReference>
<evidence type="ECO:0000313" key="3">
    <source>
        <dbReference type="Proteomes" id="UP000054279"/>
    </source>
</evidence>
<name>A0A0C9UKM6_SPHS4</name>
<gene>
    <name evidence="2" type="ORF">M422DRAFT_38413</name>
</gene>
<organism evidence="2 3">
    <name type="scientific">Sphaerobolus stellatus (strain SS14)</name>
    <dbReference type="NCBI Taxonomy" id="990650"/>
    <lineage>
        <taxon>Eukaryota</taxon>
        <taxon>Fungi</taxon>
        <taxon>Dikarya</taxon>
        <taxon>Basidiomycota</taxon>
        <taxon>Agaricomycotina</taxon>
        <taxon>Agaricomycetes</taxon>
        <taxon>Phallomycetidae</taxon>
        <taxon>Geastrales</taxon>
        <taxon>Sphaerobolaceae</taxon>
        <taxon>Sphaerobolus</taxon>
    </lineage>
</organism>
<protein>
    <submittedName>
        <fullName evidence="2">Uncharacterized protein</fullName>
    </submittedName>
</protein>
<feature type="compositionally biased region" description="Polar residues" evidence="1">
    <location>
        <begin position="108"/>
        <end position="117"/>
    </location>
</feature>
<evidence type="ECO:0000256" key="1">
    <source>
        <dbReference type="SAM" id="MobiDB-lite"/>
    </source>
</evidence>
<keyword evidence="3" id="KW-1185">Reference proteome</keyword>
<sequence length="267" mass="28035">MSNIRGWARNTQPGPPAPPSERSHSVASSLSSSVYPSSSVSNPDSSRYRRRAASTSAPSHGASRSYHTAAPTHYSSSRRDEPARSSAGSGSGSHHSSARRSSRDSGSTTRVPTTTYVAPNGKLPVIARTVTPGGKTSSYVIIPGEGQRVEVLEPDSPNYPVSYSPRAQRSGVSYAAPARSHHSGTSYTLTSPTKSKSLFRKVMDRVSSPSRSPSSVSYQPSHARTRRNSTGGSGGGWSVISGGNRIAGSGSVTTVKSGGRRYDVIRV</sequence>
<feature type="compositionally biased region" description="Low complexity" evidence="1">
    <location>
        <begin position="84"/>
        <end position="95"/>
    </location>
</feature>
<feature type="region of interest" description="Disordered" evidence="1">
    <location>
        <begin position="161"/>
        <end position="267"/>
    </location>
</feature>
<feature type="compositionally biased region" description="Low complexity" evidence="1">
    <location>
        <begin position="238"/>
        <end position="257"/>
    </location>
</feature>
<accession>A0A0C9UKM6</accession>
<dbReference type="Proteomes" id="UP000054279">
    <property type="component" value="Unassembled WGS sequence"/>
</dbReference>
<dbReference type="HOGENOM" id="CLU_1042696_0_0_1"/>
<reference evidence="2 3" key="1">
    <citation type="submission" date="2014-06" db="EMBL/GenBank/DDBJ databases">
        <title>Evolutionary Origins and Diversification of the Mycorrhizal Mutualists.</title>
        <authorList>
            <consortium name="DOE Joint Genome Institute"/>
            <consortium name="Mycorrhizal Genomics Consortium"/>
            <person name="Kohler A."/>
            <person name="Kuo A."/>
            <person name="Nagy L.G."/>
            <person name="Floudas D."/>
            <person name="Copeland A."/>
            <person name="Barry K.W."/>
            <person name="Cichocki N."/>
            <person name="Veneault-Fourrey C."/>
            <person name="LaButti K."/>
            <person name="Lindquist E.A."/>
            <person name="Lipzen A."/>
            <person name="Lundell T."/>
            <person name="Morin E."/>
            <person name="Murat C."/>
            <person name="Riley R."/>
            <person name="Ohm R."/>
            <person name="Sun H."/>
            <person name="Tunlid A."/>
            <person name="Henrissat B."/>
            <person name="Grigoriev I.V."/>
            <person name="Hibbett D.S."/>
            <person name="Martin F."/>
        </authorList>
    </citation>
    <scope>NUCLEOTIDE SEQUENCE [LARGE SCALE GENOMIC DNA]</scope>
    <source>
        <strain evidence="2 3">SS14</strain>
    </source>
</reference>
<feature type="compositionally biased region" description="Polar residues" evidence="1">
    <location>
        <begin position="161"/>
        <end position="171"/>
    </location>
</feature>
<dbReference type="AlphaFoldDB" id="A0A0C9UKM6"/>
<proteinExistence type="predicted"/>
<evidence type="ECO:0000313" key="2">
    <source>
        <dbReference type="EMBL" id="KIJ25986.1"/>
    </source>
</evidence>
<feature type="compositionally biased region" description="Low complexity" evidence="1">
    <location>
        <begin position="25"/>
        <end position="45"/>
    </location>
</feature>
<feature type="region of interest" description="Disordered" evidence="1">
    <location>
        <begin position="1"/>
        <end position="118"/>
    </location>
</feature>
<feature type="compositionally biased region" description="Low complexity" evidence="1">
    <location>
        <begin position="205"/>
        <end position="217"/>
    </location>
</feature>
<feature type="compositionally biased region" description="Polar residues" evidence="1">
    <location>
        <begin position="183"/>
        <end position="196"/>
    </location>
</feature>